<comment type="similarity">
    <text evidence="6">Belongs to the class IV-like SAM-binding methyltransferase superfamily. RNA methyltransferase TrmH family. TrmL subfamily.</text>
</comment>
<keyword evidence="1 6" id="KW-0963">Cytoplasm</keyword>
<dbReference type="GO" id="GO:0042802">
    <property type="term" value="F:identical protein binding"/>
    <property type="evidence" value="ECO:0007669"/>
    <property type="project" value="UniProtKB-ARBA"/>
</dbReference>
<sequence>MNVVLLEPEIPPNTGNIARLCAATRTRLHLIEPLGFRWDEPTLRRAGLDYWEHLDWRLWPDWPTFRAALPPDARLWFIEAGGPRRYTEVRYAPGDYLVFGRETAGLPPQLLHEHPDRWLRLPMFHPGVRSLNLANCVAVVLYEALRQLGFQGEVAPPGD</sequence>
<dbReference type="PANTHER" id="PTHR42971">
    <property type="entry name" value="TRNA (CYTIDINE(34)-2'-O)-METHYLTRANSFERASE"/>
    <property type="match status" value="1"/>
</dbReference>
<dbReference type="EMBL" id="JAAKYA010000064">
    <property type="protein sequence ID" value="NGO39649.1"/>
    <property type="molecule type" value="Genomic_DNA"/>
</dbReference>
<evidence type="ECO:0000256" key="2">
    <source>
        <dbReference type="ARBA" id="ARBA00022603"/>
    </source>
</evidence>
<dbReference type="CDD" id="cd18094">
    <property type="entry name" value="SpoU-like_TrmL"/>
    <property type="match status" value="1"/>
</dbReference>
<feature type="binding site" evidence="6 7">
    <location>
        <position position="100"/>
    </location>
    <ligand>
        <name>S-adenosyl-L-methionine</name>
        <dbReference type="ChEBI" id="CHEBI:59789"/>
    </ligand>
</feature>
<accession>A0A6M1RQ52</accession>
<feature type="binding site" evidence="6 7">
    <location>
        <position position="130"/>
    </location>
    <ligand>
        <name>S-adenosyl-L-methionine</name>
        <dbReference type="ChEBI" id="CHEBI:59789"/>
    </ligand>
</feature>
<dbReference type="InterPro" id="IPR016914">
    <property type="entry name" value="TrmL"/>
</dbReference>
<evidence type="ECO:0000259" key="8">
    <source>
        <dbReference type="Pfam" id="PF00588"/>
    </source>
</evidence>
<dbReference type="EC" id="2.1.1.207" evidence="6"/>
<evidence type="ECO:0000313" key="10">
    <source>
        <dbReference type="Proteomes" id="UP000477311"/>
    </source>
</evidence>
<keyword evidence="4 6" id="KW-0949">S-adenosyl-L-methionine</keyword>
<comment type="catalytic activity">
    <reaction evidence="6">
        <text>5-carboxymethylaminomethyluridine(34) in tRNA(Leu) + S-adenosyl-L-methionine = 5-carboxymethylaminomethyl-2'-O-methyluridine(34) in tRNA(Leu) + S-adenosyl-L-homocysteine + H(+)</text>
        <dbReference type="Rhea" id="RHEA:43088"/>
        <dbReference type="Rhea" id="RHEA-COMP:10333"/>
        <dbReference type="Rhea" id="RHEA-COMP:10334"/>
        <dbReference type="ChEBI" id="CHEBI:15378"/>
        <dbReference type="ChEBI" id="CHEBI:57856"/>
        <dbReference type="ChEBI" id="CHEBI:59789"/>
        <dbReference type="ChEBI" id="CHEBI:74508"/>
        <dbReference type="ChEBI" id="CHEBI:74511"/>
        <dbReference type="EC" id="2.1.1.207"/>
    </reaction>
</comment>
<dbReference type="HAMAP" id="MF_01885">
    <property type="entry name" value="tRNA_methyltr_TrmL"/>
    <property type="match status" value="1"/>
</dbReference>
<keyword evidence="10" id="KW-1185">Reference proteome</keyword>
<dbReference type="AlphaFoldDB" id="A0A6M1RQ52"/>
<comment type="subcellular location">
    <subcellularLocation>
        <location evidence="6">Cytoplasm</location>
    </subcellularLocation>
</comment>
<evidence type="ECO:0000256" key="4">
    <source>
        <dbReference type="ARBA" id="ARBA00022691"/>
    </source>
</evidence>
<keyword evidence="2 6" id="KW-0489">Methyltransferase</keyword>
<comment type="function">
    <text evidence="6">Could methylate the ribose at the nucleotide 34 wobble position in tRNA.</text>
</comment>
<evidence type="ECO:0000313" key="9">
    <source>
        <dbReference type="EMBL" id="NGO39649.1"/>
    </source>
</evidence>
<reference evidence="9 10" key="1">
    <citation type="submission" date="2020-02" db="EMBL/GenBank/DDBJ databases">
        <title>Draft genome sequence of Limisphaera ngatamarikiensis NGM72.4T, a thermophilic Verrucomicrobia grouped in subdivision 3.</title>
        <authorList>
            <person name="Carere C.R."/>
            <person name="Steen J."/>
            <person name="Hugenholtz P."/>
            <person name="Stott M.B."/>
        </authorList>
    </citation>
    <scope>NUCLEOTIDE SEQUENCE [LARGE SCALE GENOMIC DNA]</scope>
    <source>
        <strain evidence="9 10">NGM72.4</strain>
    </source>
</reference>
<keyword evidence="5 6" id="KW-0819">tRNA processing</keyword>
<dbReference type="Proteomes" id="UP000477311">
    <property type="component" value="Unassembled WGS sequence"/>
</dbReference>
<dbReference type="SUPFAM" id="SSF75217">
    <property type="entry name" value="alpha/beta knot"/>
    <property type="match status" value="1"/>
</dbReference>
<feature type="domain" description="tRNA/rRNA methyltransferase SpoU type" evidence="8">
    <location>
        <begin position="2"/>
        <end position="142"/>
    </location>
</feature>
<gene>
    <name evidence="9" type="ORF">G4L39_09610</name>
</gene>
<dbReference type="Gene3D" id="3.40.1280.10">
    <property type="match status" value="1"/>
</dbReference>
<dbReference type="GO" id="GO:0008175">
    <property type="term" value="F:tRNA methyltransferase activity"/>
    <property type="evidence" value="ECO:0007669"/>
    <property type="project" value="UniProtKB-UniRule"/>
</dbReference>
<keyword evidence="3 6" id="KW-0808">Transferase</keyword>
<proteinExistence type="inferred from homology"/>
<dbReference type="GO" id="GO:0003723">
    <property type="term" value="F:RNA binding"/>
    <property type="evidence" value="ECO:0007669"/>
    <property type="project" value="InterPro"/>
</dbReference>
<evidence type="ECO:0000256" key="1">
    <source>
        <dbReference type="ARBA" id="ARBA00022490"/>
    </source>
</evidence>
<comment type="catalytic activity">
    <reaction evidence="6">
        <text>cytidine(34) in tRNA + S-adenosyl-L-methionine = 2'-O-methylcytidine(34) in tRNA + S-adenosyl-L-homocysteine + H(+)</text>
        <dbReference type="Rhea" id="RHEA:43084"/>
        <dbReference type="Rhea" id="RHEA-COMP:10331"/>
        <dbReference type="Rhea" id="RHEA-COMP:10332"/>
        <dbReference type="ChEBI" id="CHEBI:15378"/>
        <dbReference type="ChEBI" id="CHEBI:57856"/>
        <dbReference type="ChEBI" id="CHEBI:59789"/>
        <dbReference type="ChEBI" id="CHEBI:74495"/>
        <dbReference type="ChEBI" id="CHEBI:82748"/>
        <dbReference type="EC" id="2.1.1.207"/>
    </reaction>
</comment>
<evidence type="ECO:0000256" key="5">
    <source>
        <dbReference type="ARBA" id="ARBA00022694"/>
    </source>
</evidence>
<dbReference type="PIRSF" id="PIRSF029256">
    <property type="entry name" value="SpoU_TrmH_prd"/>
    <property type="match status" value="1"/>
</dbReference>
<comment type="caution">
    <text evidence="9">The sequence shown here is derived from an EMBL/GenBank/DDBJ whole genome shotgun (WGS) entry which is preliminary data.</text>
</comment>
<dbReference type="GO" id="GO:0008757">
    <property type="term" value="F:S-adenosylmethionine-dependent methyltransferase activity"/>
    <property type="evidence" value="ECO:0007669"/>
    <property type="project" value="UniProtKB-UniRule"/>
</dbReference>
<dbReference type="InterPro" id="IPR029028">
    <property type="entry name" value="Alpha/beta_knot_MTases"/>
</dbReference>
<dbReference type="GO" id="GO:0005737">
    <property type="term" value="C:cytoplasm"/>
    <property type="evidence" value="ECO:0007669"/>
    <property type="project" value="UniProtKB-SubCell"/>
</dbReference>
<dbReference type="FunFam" id="3.40.1280.10:FF:000002">
    <property type="entry name" value="Peptidylprolyl isomerase"/>
    <property type="match status" value="1"/>
</dbReference>
<dbReference type="GO" id="GO:0002130">
    <property type="term" value="P:wobble position ribose methylation"/>
    <property type="evidence" value="ECO:0007669"/>
    <property type="project" value="TreeGrafter"/>
</dbReference>
<dbReference type="InterPro" id="IPR001537">
    <property type="entry name" value="SpoU_MeTrfase"/>
</dbReference>
<feature type="binding site" evidence="6 7">
    <location>
        <position position="78"/>
    </location>
    <ligand>
        <name>S-adenosyl-L-methionine</name>
        <dbReference type="ChEBI" id="CHEBI:59789"/>
    </ligand>
</feature>
<dbReference type="RefSeq" id="WP_165107801.1">
    <property type="nucleotide sequence ID" value="NZ_JAAKYA010000064.1"/>
</dbReference>
<dbReference type="Pfam" id="PF00588">
    <property type="entry name" value="SpoU_methylase"/>
    <property type="match status" value="1"/>
</dbReference>
<protein>
    <recommendedName>
        <fullName evidence="6">Putative tRNA (cytidine(34)-2'-O)-methyltransferase</fullName>
        <ecNumber evidence="6">2.1.1.207</ecNumber>
    </recommendedName>
    <alternativeName>
        <fullName evidence="6">tRNA (cytidine/uridine-2'-O-)-methyltransferase</fullName>
    </alternativeName>
</protein>
<name>A0A6M1RQ52_9BACT</name>
<evidence type="ECO:0000256" key="6">
    <source>
        <dbReference type="HAMAP-Rule" id="MF_01885"/>
    </source>
</evidence>
<evidence type="ECO:0000256" key="3">
    <source>
        <dbReference type="ARBA" id="ARBA00022679"/>
    </source>
</evidence>
<organism evidence="9 10">
    <name type="scientific">Limisphaera ngatamarikiensis</name>
    <dbReference type="NCBI Taxonomy" id="1324935"/>
    <lineage>
        <taxon>Bacteria</taxon>
        <taxon>Pseudomonadati</taxon>
        <taxon>Verrucomicrobiota</taxon>
        <taxon>Verrucomicrobiia</taxon>
        <taxon>Limisphaerales</taxon>
        <taxon>Limisphaeraceae</taxon>
        <taxon>Limisphaera</taxon>
    </lineage>
</organism>
<evidence type="ECO:0000256" key="7">
    <source>
        <dbReference type="PIRSR" id="PIRSR029256-1"/>
    </source>
</evidence>
<feature type="binding site" evidence="6 7">
    <location>
        <position position="121"/>
    </location>
    <ligand>
        <name>S-adenosyl-L-methionine</name>
        <dbReference type="ChEBI" id="CHEBI:59789"/>
    </ligand>
</feature>
<dbReference type="InterPro" id="IPR029026">
    <property type="entry name" value="tRNA_m1G_MTases_N"/>
</dbReference>
<dbReference type="PANTHER" id="PTHR42971:SF1">
    <property type="entry name" value="TRNA (CYTIDINE(34)-2'-O)-METHYLTRANSFERASE"/>
    <property type="match status" value="1"/>
</dbReference>